<dbReference type="InterPro" id="IPR008979">
    <property type="entry name" value="Galactose-bd-like_sf"/>
</dbReference>
<gene>
    <name evidence="1" type="ORF">AUJ66_00490</name>
</gene>
<accession>A0A1J4SH69</accession>
<comment type="caution">
    <text evidence="1">The sequence shown here is derived from an EMBL/GenBank/DDBJ whole genome shotgun (WGS) entry which is preliminary data.</text>
</comment>
<evidence type="ECO:0008006" key="3">
    <source>
        <dbReference type="Google" id="ProtNLM"/>
    </source>
</evidence>
<dbReference type="Proteomes" id="UP000182278">
    <property type="component" value="Unassembled WGS sequence"/>
</dbReference>
<dbReference type="STRING" id="1817893.AUJ66_00490"/>
<dbReference type="Pfam" id="PF17132">
    <property type="entry name" value="Glyco_hydro_106"/>
    <property type="match status" value="1"/>
</dbReference>
<organism evidence="1 2">
    <name type="scientific">Candidatus Desantisbacteria bacterium CG1_02_38_46</name>
    <dbReference type="NCBI Taxonomy" id="1817893"/>
    <lineage>
        <taxon>Bacteria</taxon>
        <taxon>Candidatus Desantisiibacteriota</taxon>
    </lineage>
</organism>
<dbReference type="InterPro" id="IPR053161">
    <property type="entry name" value="Ulvan_degrading_GH"/>
</dbReference>
<dbReference type="PANTHER" id="PTHR36848:SF2">
    <property type="entry name" value="SECRETED PROTEIN"/>
    <property type="match status" value="1"/>
</dbReference>
<dbReference type="Gene3D" id="2.60.120.260">
    <property type="entry name" value="Galactose-binding domain-like"/>
    <property type="match status" value="1"/>
</dbReference>
<dbReference type="SUPFAM" id="SSF49785">
    <property type="entry name" value="Galactose-binding domain-like"/>
    <property type="match status" value="1"/>
</dbReference>
<reference evidence="1 2" key="1">
    <citation type="journal article" date="2016" name="Environ. Microbiol.">
        <title>Genomic resolution of a cold subsurface aquifer community provides metabolic insights for novel microbes adapted to high CO concentrations.</title>
        <authorList>
            <person name="Probst A.J."/>
            <person name="Castelle C.J."/>
            <person name="Singh A."/>
            <person name="Brown C.T."/>
            <person name="Anantharaman K."/>
            <person name="Sharon I."/>
            <person name="Hug L.A."/>
            <person name="Burstein D."/>
            <person name="Emerson J.B."/>
            <person name="Thomas B.C."/>
            <person name="Banfield J.F."/>
        </authorList>
    </citation>
    <scope>NUCLEOTIDE SEQUENCE [LARGE SCALE GENOMIC DNA]</scope>
    <source>
        <strain evidence="1">CG1_02_38_46</strain>
    </source>
</reference>
<evidence type="ECO:0000313" key="1">
    <source>
        <dbReference type="EMBL" id="OIN98719.1"/>
    </source>
</evidence>
<proteinExistence type="predicted"/>
<dbReference type="EMBL" id="MNUO01000005">
    <property type="protein sequence ID" value="OIN98719.1"/>
    <property type="molecule type" value="Genomic_DNA"/>
</dbReference>
<sequence length="1055" mass="122373">MNLNCRRKKNERLKYNPAMNYFSSKNSVCPYFGEEEMAENIKKGFKNPGKEFRGAPFWSWNDDLEDKELVRQIKEMDEKGWGGFFMHSRIGLITPYLSKEWMDRIKTCVREAKKRGMSAWLYDEDRWPSGFAGGIVPAKGQEYRIKGLECTIVQTDPPGKGEQVSAKMIYDRNSPWYNNYSYPDTMNPKAVNAFIESTYEAYYKEVGSEFGKSVPGIFTDEPNYFRFQPFRLLDEKKKVCIIPWTDDFPKYFHGKKGYEIMEKLPLLFIEKEGFEKVRYDYWETATDLFLEVYSKGLYGWCEEHNLRYTGHYLCEDTFNSQILCIGAAMPHYEYMHVPGIDHLCRNIGNIMTPKQCSSVAHQLGKERVLSETYGCSGQNFSFVGRKWIGDWEFVLGINFLNHHLSLYSMKGCRKRDYPPNIYYQQPWWKYNNVIEDYFTRLSYILTRGKHKCDILVIHTIGSAWAAYKSSDTKTCDDFSDAFDRLSLDLCAIQRDYDYGDEKLMEKYARLAWVEVQGEGTFKKRLPRIQVGESVYEVVIIPPALTLRKNTFRLLKNFVDAGGKVVAVEPIPTMVDCQDSSDLKEFISSIKVIPANRDSIKVVLDEILEPQVILTNRKKAGVSAIYYQYRVAGDRDIYFFCNTDQEKEYNTVVKLKSSGKVEEWDLFTGNIREIPFQKSSGPTACLQQADGGASKGKHIQIELNFPPAGSHLITIERGKTSLKQILEKIIPHLDRKIKETKIRFSDEWGYERKDVNALTLDYCRYRIGNETKWSGMTPIWKVQRMAEEKINQKECSTAIYRTNTQKVKVEMQLNFQIDYELQEKSRIFLVLENPTIYKIKINGKTVDYQDIGYWLDISFKKINILPFVKKGENIIELSCQFKSPMKPNTMIYVKDGVELESCYIVGDFGVEHRDRKEFKLIPEREKLLTGDLVDQGYPFFTGTIALSQTVNINKEKGRRYNFEFNRLNAIVTHVFINGKSAGLMIFPPFKLDVTNLLKNGENKITLELVHSLHNLLGPHHKQGELLSVGPGDFTDEGGWSGANWHNDYFFVKYGIE</sequence>
<name>A0A1J4SH69_9BACT</name>
<protein>
    <recommendedName>
        <fullName evidence="3">Glycosyl hydrolases family 2 sugar binding domain-containing protein</fullName>
    </recommendedName>
</protein>
<evidence type="ECO:0000313" key="2">
    <source>
        <dbReference type="Proteomes" id="UP000182278"/>
    </source>
</evidence>
<dbReference type="AlphaFoldDB" id="A0A1J4SH69"/>
<dbReference type="PANTHER" id="PTHR36848">
    <property type="entry name" value="DNA-BINDING PROTEIN (PUTATIVE SECRETED PROTEIN)-RELATED"/>
    <property type="match status" value="1"/>
</dbReference>